<comment type="caution">
    <text evidence="1">The sequence shown here is derived from an EMBL/GenBank/DDBJ whole genome shotgun (WGS) entry which is preliminary data.</text>
</comment>
<dbReference type="SUPFAM" id="SSF51569">
    <property type="entry name" value="Aldolase"/>
    <property type="match status" value="1"/>
</dbReference>
<organism evidence="1 2">
    <name type="scientific">Corynebacterium sanguinis</name>
    <dbReference type="NCBI Taxonomy" id="2594913"/>
    <lineage>
        <taxon>Bacteria</taxon>
        <taxon>Bacillati</taxon>
        <taxon>Actinomycetota</taxon>
        <taxon>Actinomycetes</taxon>
        <taxon>Mycobacteriales</taxon>
        <taxon>Corynebacteriaceae</taxon>
        <taxon>Corynebacterium</taxon>
    </lineage>
</organism>
<protein>
    <recommendedName>
        <fullName evidence="3">Deoxyribose-phosphate aldolase</fullName>
    </recommendedName>
</protein>
<dbReference type="Proteomes" id="UP000336646">
    <property type="component" value="Unassembled WGS sequence"/>
</dbReference>
<dbReference type="InterPro" id="IPR013785">
    <property type="entry name" value="Aldolase_TIM"/>
</dbReference>
<gene>
    <name evidence="1" type="ORF">EKI59_03745</name>
</gene>
<dbReference type="Gene3D" id="3.20.20.70">
    <property type="entry name" value="Aldolase class I"/>
    <property type="match status" value="1"/>
</dbReference>
<dbReference type="OrthoDB" id="4421412at2"/>
<evidence type="ECO:0000313" key="2">
    <source>
        <dbReference type="Proteomes" id="UP000336646"/>
    </source>
</evidence>
<evidence type="ECO:0000313" key="1">
    <source>
        <dbReference type="EMBL" id="TVS29426.1"/>
    </source>
</evidence>
<reference evidence="1 2" key="1">
    <citation type="submission" date="2018-12" db="EMBL/GenBank/DDBJ databases">
        <title>Corynebacterium sanguinis sp. nov., a clinically-associated and environmental corynebacterium.</title>
        <authorList>
            <person name="Gonzales-Siles L."/>
            <person name="Jaen-Luchoro D."/>
            <person name="Cardew S."/>
            <person name="Inganas E."/>
            <person name="Ohlen M."/>
            <person name="Jensie-Markopolous S."/>
            <person name="Pinyeiro-Iglesias B."/>
            <person name="Molin K."/>
            <person name="Skovbjerg S."/>
            <person name="Svensson-Stadler L."/>
            <person name="Funke G."/>
            <person name="Moore E.R.B."/>
        </authorList>
    </citation>
    <scope>NUCLEOTIDE SEQUENCE [LARGE SCALE GENOMIC DNA]</scope>
    <source>
        <strain evidence="1 2">58734</strain>
    </source>
</reference>
<dbReference type="EMBL" id="RXIR01000005">
    <property type="protein sequence ID" value="TVS29426.1"/>
    <property type="molecule type" value="Genomic_DNA"/>
</dbReference>
<dbReference type="RefSeq" id="WP_144689053.1">
    <property type="nucleotide sequence ID" value="NZ_RXIR01000005.1"/>
</dbReference>
<sequence length="175" mass="18289">MDDLEWLAMRTGITALGGRPFNVSERHQAGVVVEPTRVQAAKRTGVPVIAVVGWQDGRHHSVIKAAEARLAVEMGAAEVWLAVDADAEGDNEVLADVLAVRQAVEAPARLGLLCDARPSVIRAGELVGVDKLVCPSGAELPRTTLDVAAIGVDDSVEAVVDALEAGAAVVFTEPR</sequence>
<proteinExistence type="predicted"/>
<evidence type="ECO:0008006" key="3">
    <source>
        <dbReference type="Google" id="ProtNLM"/>
    </source>
</evidence>
<name>A0A6C1TYI7_9CORY</name>
<dbReference type="AlphaFoldDB" id="A0A6C1TYI7"/>
<accession>A0A6C1TYI7</accession>